<dbReference type="GO" id="GO:0032259">
    <property type="term" value="P:methylation"/>
    <property type="evidence" value="ECO:0007669"/>
    <property type="project" value="UniProtKB-KW"/>
</dbReference>
<proteinExistence type="predicted"/>
<dbReference type="AlphaFoldDB" id="A0A2Z6R8P5"/>
<feature type="domain" description="Methyltransferase" evidence="1">
    <location>
        <begin position="78"/>
        <end position="168"/>
    </location>
</feature>
<dbReference type="PANTHER" id="PTHR43591">
    <property type="entry name" value="METHYLTRANSFERASE"/>
    <property type="match status" value="1"/>
</dbReference>
<evidence type="ECO:0000259" key="1">
    <source>
        <dbReference type="Pfam" id="PF13649"/>
    </source>
</evidence>
<dbReference type="Gene3D" id="3.40.50.150">
    <property type="entry name" value="Vaccinia Virus protein VP39"/>
    <property type="match status" value="1"/>
</dbReference>
<accession>A0A2Z6R8P5</accession>
<dbReference type="Proteomes" id="UP000615446">
    <property type="component" value="Unassembled WGS sequence"/>
</dbReference>
<dbReference type="Pfam" id="PF13649">
    <property type="entry name" value="Methyltransf_25"/>
    <property type="match status" value="1"/>
</dbReference>
<dbReference type="InterPro" id="IPR041698">
    <property type="entry name" value="Methyltransf_25"/>
</dbReference>
<dbReference type="Proteomes" id="UP000247702">
    <property type="component" value="Unassembled WGS sequence"/>
</dbReference>
<gene>
    <name evidence="3" type="ORF">RCL2_000587700</name>
    <name evidence="2" type="ORF">RclHR1_23020001</name>
</gene>
<evidence type="ECO:0000313" key="3">
    <source>
        <dbReference type="EMBL" id="GES78560.1"/>
    </source>
</evidence>
<evidence type="ECO:0000313" key="2">
    <source>
        <dbReference type="EMBL" id="GBB94184.1"/>
    </source>
</evidence>
<reference evidence="2 4" key="1">
    <citation type="submission" date="2017-11" db="EMBL/GenBank/DDBJ databases">
        <title>The genome of Rhizophagus clarus HR1 reveals common genetic basis of auxotrophy among arbuscular mycorrhizal fungi.</title>
        <authorList>
            <person name="Kobayashi Y."/>
        </authorList>
    </citation>
    <scope>NUCLEOTIDE SEQUENCE [LARGE SCALE GENOMIC DNA]</scope>
    <source>
        <strain evidence="2 4">HR1</strain>
    </source>
</reference>
<dbReference type="CDD" id="cd02440">
    <property type="entry name" value="AdoMet_MTases"/>
    <property type="match status" value="1"/>
</dbReference>
<reference evidence="3" key="2">
    <citation type="submission" date="2019-10" db="EMBL/GenBank/DDBJ databases">
        <title>Conservation and host-specific expression of non-tandemly repeated heterogenous ribosome RNA gene in arbuscular mycorrhizal fungi.</title>
        <authorList>
            <person name="Maeda T."/>
            <person name="Kobayashi Y."/>
            <person name="Nakagawa T."/>
            <person name="Ezawa T."/>
            <person name="Yamaguchi K."/>
            <person name="Bino T."/>
            <person name="Nishimoto Y."/>
            <person name="Shigenobu S."/>
            <person name="Kawaguchi M."/>
        </authorList>
    </citation>
    <scope>NUCLEOTIDE SEQUENCE</scope>
    <source>
        <strain evidence="3">HR1</strain>
    </source>
</reference>
<protein>
    <submittedName>
        <fullName evidence="3">S-adenosyl-L-methionine-dependent methyltransferase</fullName>
    </submittedName>
</protein>
<dbReference type="STRING" id="94130.A0A2Z6R8P5"/>
<dbReference type="EMBL" id="BLAL01000040">
    <property type="protein sequence ID" value="GES78560.1"/>
    <property type="molecule type" value="Genomic_DNA"/>
</dbReference>
<dbReference type="EMBL" id="BEXD01001450">
    <property type="protein sequence ID" value="GBB94184.1"/>
    <property type="molecule type" value="Genomic_DNA"/>
</dbReference>
<comment type="caution">
    <text evidence="2">The sequence shown here is derived from an EMBL/GenBank/DDBJ whole genome shotgun (WGS) entry which is preliminary data.</text>
</comment>
<evidence type="ECO:0000313" key="4">
    <source>
        <dbReference type="Proteomes" id="UP000247702"/>
    </source>
</evidence>
<organism evidence="2 4">
    <name type="scientific">Rhizophagus clarus</name>
    <dbReference type="NCBI Taxonomy" id="94130"/>
    <lineage>
        <taxon>Eukaryota</taxon>
        <taxon>Fungi</taxon>
        <taxon>Fungi incertae sedis</taxon>
        <taxon>Mucoromycota</taxon>
        <taxon>Glomeromycotina</taxon>
        <taxon>Glomeromycetes</taxon>
        <taxon>Glomerales</taxon>
        <taxon>Glomeraceae</taxon>
        <taxon>Rhizophagus</taxon>
    </lineage>
</organism>
<dbReference type="InterPro" id="IPR029063">
    <property type="entry name" value="SAM-dependent_MTases_sf"/>
</dbReference>
<dbReference type="GO" id="GO:0008168">
    <property type="term" value="F:methyltransferase activity"/>
    <property type="evidence" value="ECO:0007669"/>
    <property type="project" value="UniProtKB-KW"/>
</dbReference>
<sequence length="312" mass="35940">MGNFVSKKNSSLRSKICNIQYKYINGRKYYDEEIANDLTPIDIEEIDRTQAQHYIFKHMFDGNVSAPVKESLSSGCKVLDVGCGSGIWILELATENPKSRFVGVDLSPIFPDQIKPANTTFVQTNILHGLPFDDNEFDYVHIGHMCLALTEEQWQNIVIPELIRVTKPFCYIEFSETDIICSSAGPIYTKIIDSLQQYITSSGLNPGGARLISNWINKYSPNQLININEIIKKQPLGLWGGELGKLNYEIFLEFFKMMTPSLCKYLNITQDEYLKLLNNCKDYEWDQYKPRIHYIRVWAMKVGNNRIEIHNN</sequence>
<name>A0A2Z6R8P5_9GLOM</name>
<dbReference type="SUPFAM" id="SSF53335">
    <property type="entry name" value="S-adenosyl-L-methionine-dependent methyltransferases"/>
    <property type="match status" value="1"/>
</dbReference>
<keyword evidence="3" id="KW-0489">Methyltransferase</keyword>
<keyword evidence="3" id="KW-0808">Transferase</keyword>
<keyword evidence="4" id="KW-1185">Reference proteome</keyword>
<dbReference type="OrthoDB" id="2013972at2759"/>